<dbReference type="EC" id="3.4.-.-" evidence="4"/>
<dbReference type="Pfam" id="PF00326">
    <property type="entry name" value="Peptidase_S9"/>
    <property type="match status" value="1"/>
</dbReference>
<comment type="caution">
    <text evidence="4">The sequence shown here is derived from an EMBL/GenBank/DDBJ whole genome shotgun (WGS) entry which is preliminary data.</text>
</comment>
<organism evidence="4 5">
    <name type="scientific">Catenovulum sediminis</name>
    <dbReference type="NCBI Taxonomy" id="1740262"/>
    <lineage>
        <taxon>Bacteria</taxon>
        <taxon>Pseudomonadati</taxon>
        <taxon>Pseudomonadota</taxon>
        <taxon>Gammaproteobacteria</taxon>
        <taxon>Alteromonadales</taxon>
        <taxon>Alteromonadaceae</taxon>
        <taxon>Catenovulum</taxon>
    </lineage>
</organism>
<dbReference type="RefSeq" id="WP_143870595.1">
    <property type="nucleotide sequence ID" value="NZ_CP041660.1"/>
</dbReference>
<dbReference type="Proteomes" id="UP001467690">
    <property type="component" value="Unassembled WGS sequence"/>
</dbReference>
<evidence type="ECO:0000259" key="3">
    <source>
        <dbReference type="Pfam" id="PF00326"/>
    </source>
</evidence>
<evidence type="ECO:0000313" key="5">
    <source>
        <dbReference type="Proteomes" id="UP001467690"/>
    </source>
</evidence>
<gene>
    <name evidence="4" type="ORF">ABS311_15510</name>
</gene>
<proteinExistence type="predicted"/>
<dbReference type="InterPro" id="IPR001375">
    <property type="entry name" value="Peptidase_S9_cat"/>
</dbReference>
<feature type="chain" id="PRO_5046121402" evidence="2">
    <location>
        <begin position="21"/>
        <end position="640"/>
    </location>
</feature>
<dbReference type="SUPFAM" id="SSF82171">
    <property type="entry name" value="DPP6 N-terminal domain-like"/>
    <property type="match status" value="1"/>
</dbReference>
<evidence type="ECO:0000256" key="2">
    <source>
        <dbReference type="SAM" id="SignalP"/>
    </source>
</evidence>
<keyword evidence="5" id="KW-1185">Reference proteome</keyword>
<dbReference type="SUPFAM" id="SSF53474">
    <property type="entry name" value="alpha/beta-Hydrolases"/>
    <property type="match status" value="1"/>
</dbReference>
<evidence type="ECO:0000256" key="1">
    <source>
        <dbReference type="ARBA" id="ARBA00022801"/>
    </source>
</evidence>
<name>A0ABV1RKK9_9ALTE</name>
<dbReference type="EMBL" id="JBELOE010000259">
    <property type="protein sequence ID" value="MER2493286.1"/>
    <property type="molecule type" value="Genomic_DNA"/>
</dbReference>
<dbReference type="InterPro" id="IPR029058">
    <property type="entry name" value="AB_hydrolase_fold"/>
</dbReference>
<keyword evidence="1 4" id="KW-0378">Hydrolase</keyword>
<dbReference type="GO" id="GO:0016787">
    <property type="term" value="F:hydrolase activity"/>
    <property type="evidence" value="ECO:0007669"/>
    <property type="project" value="UniProtKB-KW"/>
</dbReference>
<feature type="signal peptide" evidence="2">
    <location>
        <begin position="1"/>
        <end position="20"/>
    </location>
</feature>
<dbReference type="Gene3D" id="3.40.50.1820">
    <property type="entry name" value="alpha/beta hydrolase"/>
    <property type="match status" value="1"/>
</dbReference>
<evidence type="ECO:0000313" key="4">
    <source>
        <dbReference type="EMBL" id="MER2493286.1"/>
    </source>
</evidence>
<accession>A0ABV1RKK9</accession>
<protein>
    <submittedName>
        <fullName evidence="4">S9 family peptidase</fullName>
        <ecNumber evidence="4">3.4.-.-</ecNumber>
    </submittedName>
</protein>
<dbReference type="PANTHER" id="PTHR42776:SF27">
    <property type="entry name" value="DIPEPTIDYL PEPTIDASE FAMILY MEMBER 6"/>
    <property type="match status" value="1"/>
</dbReference>
<reference evidence="4 5" key="1">
    <citation type="submission" date="2024-06" db="EMBL/GenBank/DDBJ databases">
        <authorList>
            <person name="Chen R.Y."/>
        </authorList>
    </citation>
    <scope>NUCLEOTIDE SEQUENCE [LARGE SCALE GENOMIC DNA]</scope>
    <source>
        <strain evidence="4 5">D2</strain>
    </source>
</reference>
<sequence length="640" mass="72465">MGRTLAPLIFIITCLFTALAHSQQQLPTEAFASKPDVDNVKLSPDGKHAASLVRINMPDKKGTAINLFNLIANKASYPVFVDDKKYVITNLRWANDKMLLITAKFASTWNGTPISESRLLTYDLAEQKLKALLPASFLKRLRFIPNVQSNIVDILPDDPNYILLQIGGHEPQGEPAVVKVSLYRGGNTHYIQAAQKGIFDWITDRQGEVKIAVHRDDTKYTIMYVPEGEDDKSDFTKLWSFEAFSAEQVWPLGFAKDPNILYVRALHEDKDAIFKVNLASQDKTLELVMADSKYDIASHLKYSYKIGDVIGAGERYWHPDYINFKKAVNKALPNADNYIVSTSRDENHYIVLSTSDTEAGMYILGNREKSSMSVLAYRYKHLTPDVLAQKTKISYKARDGLQIEGYLTLPLGETKKKLPTIIFPHGGPISYDDDGFDYWTQFLANRGYAVLQMNFRGSYGYGFNFMSLGIASWGQAMQDDVEDGTRWIIEEGIADPNKICILGASYGGYAALMGAVKTPDLYKCAVSFGGVTDVEYLVKSTRRFTNHDIVKKQVGDDYDKLWEHSPLKHAKKIKIPVLLIHGEKDRVVRAHHSEEMYDELQDEDKDVQYIELEDGDHYLSNAEHRLTTFKAIERFLQKVM</sequence>
<keyword evidence="2" id="KW-0732">Signal</keyword>
<dbReference type="PANTHER" id="PTHR42776">
    <property type="entry name" value="SERINE PEPTIDASE S9 FAMILY MEMBER"/>
    <property type="match status" value="1"/>
</dbReference>
<feature type="domain" description="Peptidase S9 prolyl oligopeptidase catalytic" evidence="3">
    <location>
        <begin position="436"/>
        <end position="639"/>
    </location>
</feature>